<dbReference type="EMBL" id="WMIG01000001">
    <property type="protein sequence ID" value="MTH57874.1"/>
    <property type="molecule type" value="Genomic_DNA"/>
</dbReference>
<dbReference type="RefSeq" id="WP_155037803.1">
    <property type="nucleotide sequence ID" value="NZ_WMIG01000001.1"/>
</dbReference>
<organism evidence="3 4">
    <name type="scientific">Paracoccus litorisediminis</name>
    <dbReference type="NCBI Taxonomy" id="2006130"/>
    <lineage>
        <taxon>Bacteria</taxon>
        <taxon>Pseudomonadati</taxon>
        <taxon>Pseudomonadota</taxon>
        <taxon>Alphaproteobacteria</taxon>
        <taxon>Rhodobacterales</taxon>
        <taxon>Paracoccaceae</taxon>
        <taxon>Paracoccus</taxon>
    </lineage>
</organism>
<reference evidence="3 4" key="1">
    <citation type="submission" date="2019-11" db="EMBL/GenBank/DDBJ databases">
        <authorList>
            <person name="Dong K."/>
        </authorList>
    </citation>
    <scope>NUCLEOTIDE SEQUENCE [LARGE SCALE GENOMIC DNA]</scope>
    <source>
        <strain evidence="3 4">NBRC 112902</strain>
    </source>
</reference>
<evidence type="ECO:0000313" key="3">
    <source>
        <dbReference type="EMBL" id="MTH57874.1"/>
    </source>
</evidence>
<proteinExistence type="predicted"/>
<keyword evidence="4" id="KW-1185">Reference proteome</keyword>
<evidence type="ECO:0000313" key="4">
    <source>
        <dbReference type="Proteomes" id="UP000449846"/>
    </source>
</evidence>
<dbReference type="SUPFAM" id="SSF50199">
    <property type="entry name" value="Staphylococcal nuclease"/>
    <property type="match status" value="1"/>
</dbReference>
<dbReference type="InterPro" id="IPR016071">
    <property type="entry name" value="Staphylococal_nuclease_OB-fold"/>
</dbReference>
<dbReference type="AlphaFoldDB" id="A0A844HHG8"/>
<keyword evidence="1" id="KW-0812">Transmembrane</keyword>
<gene>
    <name evidence="3" type="ORF">GL300_01485</name>
</gene>
<feature type="domain" description="TNase-like" evidence="2">
    <location>
        <begin position="65"/>
        <end position="157"/>
    </location>
</feature>
<accession>A0A844HHG8</accession>
<dbReference type="OrthoDB" id="9805504at2"/>
<comment type="caution">
    <text evidence="3">The sequence shown here is derived from an EMBL/GenBank/DDBJ whole genome shotgun (WGS) entry which is preliminary data.</text>
</comment>
<dbReference type="PROSITE" id="PS50830">
    <property type="entry name" value="TNASE_3"/>
    <property type="match status" value="1"/>
</dbReference>
<sequence length="157" mass="17685">MPVVQFDPRRKKRTVRTKKQRRSLRSLLAKVGMGLGFIAMLYALFNPLKRYPEYVPRLIEMTAVQQVEGPVTHVRDGDTIEVKGVAVRFSSLDCAELGTPAGQRAKVAMQKLVNGKTVRCYLNGGRSYDRFIGSCYRNDGQELASAMMVGGYCARYW</sequence>
<keyword evidence="1" id="KW-0472">Membrane</keyword>
<dbReference type="InterPro" id="IPR035437">
    <property type="entry name" value="SNase_OB-fold_sf"/>
</dbReference>
<evidence type="ECO:0000256" key="1">
    <source>
        <dbReference type="SAM" id="Phobius"/>
    </source>
</evidence>
<dbReference type="Gene3D" id="2.40.50.90">
    <property type="match status" value="1"/>
</dbReference>
<keyword evidence="1" id="KW-1133">Transmembrane helix</keyword>
<name>A0A844HHG8_9RHOB</name>
<protein>
    <recommendedName>
        <fullName evidence="2">TNase-like domain-containing protein</fullName>
    </recommendedName>
</protein>
<dbReference type="Proteomes" id="UP000449846">
    <property type="component" value="Unassembled WGS sequence"/>
</dbReference>
<feature type="transmembrane region" description="Helical" evidence="1">
    <location>
        <begin position="27"/>
        <end position="45"/>
    </location>
</feature>
<evidence type="ECO:0000259" key="2">
    <source>
        <dbReference type="PROSITE" id="PS50830"/>
    </source>
</evidence>